<dbReference type="AlphaFoldDB" id="A0A8T3BNW0"/>
<name>A0A8T3BNW0_DENNO</name>
<sequence>MINQGLNPNEIKSKIKSIEPTIELAKTSEDSEQALELVFGTRTVQHQGIRI</sequence>
<dbReference type="Proteomes" id="UP000829196">
    <property type="component" value="Unassembled WGS sequence"/>
</dbReference>
<proteinExistence type="predicted"/>
<organism evidence="1 2">
    <name type="scientific">Dendrobium nobile</name>
    <name type="common">Orchid</name>
    <dbReference type="NCBI Taxonomy" id="94219"/>
    <lineage>
        <taxon>Eukaryota</taxon>
        <taxon>Viridiplantae</taxon>
        <taxon>Streptophyta</taxon>
        <taxon>Embryophyta</taxon>
        <taxon>Tracheophyta</taxon>
        <taxon>Spermatophyta</taxon>
        <taxon>Magnoliopsida</taxon>
        <taxon>Liliopsida</taxon>
        <taxon>Asparagales</taxon>
        <taxon>Orchidaceae</taxon>
        <taxon>Epidendroideae</taxon>
        <taxon>Malaxideae</taxon>
        <taxon>Dendrobiinae</taxon>
        <taxon>Dendrobium</taxon>
    </lineage>
</organism>
<reference evidence="1" key="1">
    <citation type="journal article" date="2022" name="Front. Genet.">
        <title>Chromosome-Scale Assembly of the Dendrobium nobile Genome Provides Insights Into the Molecular Mechanism of the Biosynthesis of the Medicinal Active Ingredient of Dendrobium.</title>
        <authorList>
            <person name="Xu Q."/>
            <person name="Niu S.-C."/>
            <person name="Li K.-L."/>
            <person name="Zheng P.-J."/>
            <person name="Zhang X.-J."/>
            <person name="Jia Y."/>
            <person name="Liu Y."/>
            <person name="Niu Y.-X."/>
            <person name="Yu L.-H."/>
            <person name="Chen D.-F."/>
            <person name="Zhang G.-Q."/>
        </authorList>
    </citation>
    <scope>NUCLEOTIDE SEQUENCE</scope>
    <source>
        <tissue evidence="1">Leaf</tissue>
    </source>
</reference>
<evidence type="ECO:0000313" key="1">
    <source>
        <dbReference type="EMBL" id="KAI0516169.1"/>
    </source>
</evidence>
<dbReference type="EMBL" id="JAGYWB010000007">
    <property type="protein sequence ID" value="KAI0516169.1"/>
    <property type="molecule type" value="Genomic_DNA"/>
</dbReference>
<gene>
    <name evidence="1" type="ORF">KFK09_008841</name>
</gene>
<protein>
    <submittedName>
        <fullName evidence="1">Uncharacterized protein</fullName>
    </submittedName>
</protein>
<keyword evidence="2" id="KW-1185">Reference proteome</keyword>
<comment type="caution">
    <text evidence="1">The sequence shown here is derived from an EMBL/GenBank/DDBJ whole genome shotgun (WGS) entry which is preliminary data.</text>
</comment>
<accession>A0A8T3BNW0</accession>
<evidence type="ECO:0000313" key="2">
    <source>
        <dbReference type="Proteomes" id="UP000829196"/>
    </source>
</evidence>